<dbReference type="Proteomes" id="UP000076858">
    <property type="component" value="Unassembled WGS sequence"/>
</dbReference>
<gene>
    <name evidence="3" type="ORF">APZ42_030127</name>
</gene>
<dbReference type="EMBL" id="LRGB01002732">
    <property type="protein sequence ID" value="KZS06427.1"/>
    <property type="molecule type" value="Genomic_DNA"/>
</dbReference>
<feature type="chain" id="PRO_5007852167" evidence="2">
    <location>
        <begin position="19"/>
        <end position="153"/>
    </location>
</feature>
<keyword evidence="2" id="KW-0732">Signal</keyword>
<dbReference type="AlphaFoldDB" id="A0A164P1F2"/>
<comment type="caution">
    <text evidence="3">The sequence shown here is derived from an EMBL/GenBank/DDBJ whole genome shotgun (WGS) entry which is preliminary data.</text>
</comment>
<accession>A0A164P1F2</accession>
<evidence type="ECO:0000256" key="1">
    <source>
        <dbReference type="SAM" id="MobiDB-lite"/>
    </source>
</evidence>
<evidence type="ECO:0000256" key="2">
    <source>
        <dbReference type="SAM" id="SignalP"/>
    </source>
</evidence>
<organism evidence="3 4">
    <name type="scientific">Daphnia magna</name>
    <dbReference type="NCBI Taxonomy" id="35525"/>
    <lineage>
        <taxon>Eukaryota</taxon>
        <taxon>Metazoa</taxon>
        <taxon>Ecdysozoa</taxon>
        <taxon>Arthropoda</taxon>
        <taxon>Crustacea</taxon>
        <taxon>Branchiopoda</taxon>
        <taxon>Diplostraca</taxon>
        <taxon>Cladocera</taxon>
        <taxon>Anomopoda</taxon>
        <taxon>Daphniidae</taxon>
        <taxon>Daphnia</taxon>
    </lineage>
</organism>
<name>A0A164P1F2_9CRUS</name>
<protein>
    <submittedName>
        <fullName evidence="3">Uncharacterized protein</fullName>
    </submittedName>
</protein>
<evidence type="ECO:0000313" key="3">
    <source>
        <dbReference type="EMBL" id="KZS06427.1"/>
    </source>
</evidence>
<reference evidence="3 4" key="1">
    <citation type="submission" date="2016-03" db="EMBL/GenBank/DDBJ databases">
        <title>EvidentialGene: Evidence-directed Construction of Genes on Genomes.</title>
        <authorList>
            <person name="Gilbert D.G."/>
            <person name="Choi J.-H."/>
            <person name="Mockaitis K."/>
            <person name="Colbourne J."/>
            <person name="Pfrender M."/>
        </authorList>
    </citation>
    <scope>NUCLEOTIDE SEQUENCE [LARGE SCALE GENOMIC DNA]</scope>
    <source>
        <strain evidence="3 4">Xinb3</strain>
        <tissue evidence="3">Complete organism</tissue>
    </source>
</reference>
<proteinExistence type="predicted"/>
<feature type="signal peptide" evidence="2">
    <location>
        <begin position="1"/>
        <end position="18"/>
    </location>
</feature>
<evidence type="ECO:0000313" key="4">
    <source>
        <dbReference type="Proteomes" id="UP000076858"/>
    </source>
</evidence>
<feature type="region of interest" description="Disordered" evidence="1">
    <location>
        <begin position="71"/>
        <end position="133"/>
    </location>
</feature>
<sequence>MWLLVCILMVSQPYKEVGRRNPAGTSLARQVFSNPKRNDISILKQYRDQLSDEIVAVELFPKIRMKVWEKSTAVEESCPGGASRQSRRLKERKQNGASEEEHADDQSKKKSSNSSLLTTHPPPKRSRKACESFNNENTLAKIVQQKSLLKQLG</sequence>
<keyword evidence="4" id="KW-1185">Reference proteome</keyword>